<keyword evidence="3" id="KW-0508">mRNA splicing</keyword>
<dbReference type="EMBL" id="FN668642">
    <property type="protein sequence ID" value="CBK21427.2"/>
    <property type="molecule type" value="Genomic_DNA"/>
</dbReference>
<evidence type="ECO:0000256" key="1">
    <source>
        <dbReference type="ARBA" id="ARBA00022664"/>
    </source>
</evidence>
<dbReference type="InterPro" id="IPR000504">
    <property type="entry name" value="RRM_dom"/>
</dbReference>
<proteinExistence type="predicted"/>
<dbReference type="Proteomes" id="UP000008312">
    <property type="component" value="Unassembled WGS sequence"/>
</dbReference>
<evidence type="ECO:0000256" key="3">
    <source>
        <dbReference type="ARBA" id="ARBA00023187"/>
    </source>
</evidence>
<evidence type="ECO:0000256" key="4">
    <source>
        <dbReference type="PROSITE-ProRule" id="PRU00176"/>
    </source>
</evidence>
<organism evidence="7">
    <name type="scientific">Blastocystis hominis</name>
    <dbReference type="NCBI Taxonomy" id="12968"/>
    <lineage>
        <taxon>Eukaryota</taxon>
        <taxon>Sar</taxon>
        <taxon>Stramenopiles</taxon>
        <taxon>Bigyra</taxon>
        <taxon>Opalozoa</taxon>
        <taxon>Opalinata</taxon>
        <taxon>Blastocystidae</taxon>
        <taxon>Blastocystis</taxon>
    </lineage>
</organism>
<keyword evidence="1" id="KW-0507">mRNA processing</keyword>
<dbReference type="InterPro" id="IPR012677">
    <property type="entry name" value="Nucleotide-bd_a/b_plait_sf"/>
</dbReference>
<dbReference type="Gene3D" id="3.30.70.330">
    <property type="match status" value="3"/>
</dbReference>
<dbReference type="FunFam" id="3.30.70.330:FF:000097">
    <property type="entry name" value="U2 snRNP auxiliary factor large subunit"/>
    <property type="match status" value="1"/>
</dbReference>
<evidence type="ECO:0000313" key="7">
    <source>
        <dbReference type="EMBL" id="CBK21427.2"/>
    </source>
</evidence>
<dbReference type="InParanoid" id="D8M038"/>
<dbReference type="OMA" id="IVEDMRM"/>
<reference evidence="7" key="1">
    <citation type="submission" date="2010-02" db="EMBL/GenBank/DDBJ databases">
        <title>Sequencing and annotation of the Blastocystis hominis genome.</title>
        <authorList>
            <person name="Wincker P."/>
        </authorList>
    </citation>
    <scope>NUCLEOTIDE SEQUENCE</scope>
    <source>
        <strain evidence="7">Singapore isolate B</strain>
    </source>
</reference>
<dbReference type="GO" id="GO:0006397">
    <property type="term" value="P:mRNA processing"/>
    <property type="evidence" value="ECO:0007669"/>
    <property type="project" value="UniProtKB-KW"/>
</dbReference>
<feature type="region of interest" description="Disordered" evidence="5">
    <location>
        <begin position="219"/>
        <end position="238"/>
    </location>
</feature>
<dbReference type="GO" id="GO:0003723">
    <property type="term" value="F:RNA binding"/>
    <property type="evidence" value="ECO:0007669"/>
    <property type="project" value="UniProtKB-UniRule"/>
</dbReference>
<dbReference type="GO" id="GO:0008380">
    <property type="term" value="P:RNA splicing"/>
    <property type="evidence" value="ECO:0007669"/>
    <property type="project" value="UniProtKB-KW"/>
</dbReference>
<feature type="domain" description="RRM" evidence="6">
    <location>
        <begin position="348"/>
        <end position="433"/>
    </location>
</feature>
<dbReference type="InterPro" id="IPR035979">
    <property type="entry name" value="RBD_domain_sf"/>
</dbReference>
<name>D8M038_BLAHO</name>
<evidence type="ECO:0000256" key="5">
    <source>
        <dbReference type="SAM" id="MobiDB-lite"/>
    </source>
</evidence>
<feature type="compositionally biased region" description="Basic and acidic residues" evidence="5">
    <location>
        <begin position="219"/>
        <end position="229"/>
    </location>
</feature>
<feature type="domain" description="RRM" evidence="6">
    <location>
        <begin position="247"/>
        <end position="325"/>
    </location>
</feature>
<dbReference type="AlphaFoldDB" id="D8M038"/>
<keyword evidence="8" id="KW-1185">Reference proteome</keyword>
<feature type="region of interest" description="Disordered" evidence="5">
    <location>
        <begin position="1"/>
        <end position="45"/>
    </location>
</feature>
<dbReference type="SMART" id="SM00360">
    <property type="entry name" value="RRM"/>
    <property type="match status" value="2"/>
</dbReference>
<evidence type="ECO:0000256" key="2">
    <source>
        <dbReference type="ARBA" id="ARBA00022884"/>
    </source>
</evidence>
<sequence>MGHHSSTRSRRRDRSRSHERSRRRRSRSSSRSSSEPRAPGNTLKETLNELIRQTMKDPTVTGINPGDKTGATGLGAAMMTIADSMSAMSTGVTSLAITGVPATITPDEICNSINILMKSLKLTTGPGNPCSGVGMEANGQTAIAEMRSPLEATNGLALDGLTVFNHVMHVNRPDNYTGPDTPPPKLDPNLLLQICTGSYAEKEYEEIVRVGRKLLETYKEPDPENDADKPTISSLKDGEKTGYDIEKCVLMHNIPRELEEAEIHTFCEPFGGLKKIYMLKDKNCRFLGDAVAEYRDTLNYEIAMEGLQDLPIFNDIVIKVEKPDPKWPGFPQRVNTISNPSPVLRMSNIISLEDLEEDEDYEALLEDLREGCEKLGTVLNMHVPRIHSGEKEIPGLGFAFVQYSSVIEAAQAAKQLRLLTFNGKQVQVDYYPLSLFSRGVGGMMQEVRNRIMVRLAS</sequence>
<evidence type="ECO:0000313" key="8">
    <source>
        <dbReference type="Proteomes" id="UP000008312"/>
    </source>
</evidence>
<dbReference type="PROSITE" id="PS50102">
    <property type="entry name" value="RRM"/>
    <property type="match status" value="2"/>
</dbReference>
<feature type="compositionally biased region" description="Basic residues" evidence="5">
    <location>
        <begin position="1"/>
        <end position="28"/>
    </location>
</feature>
<dbReference type="PANTHER" id="PTHR23139">
    <property type="entry name" value="RNA-BINDING PROTEIN"/>
    <property type="match status" value="1"/>
</dbReference>
<evidence type="ECO:0000259" key="6">
    <source>
        <dbReference type="PROSITE" id="PS50102"/>
    </source>
</evidence>
<dbReference type="SUPFAM" id="SSF54928">
    <property type="entry name" value="RNA-binding domain, RBD"/>
    <property type="match status" value="1"/>
</dbReference>
<dbReference type="OrthoDB" id="10266058at2759"/>
<protein>
    <recommendedName>
        <fullName evidence="6">RRM domain-containing protein</fullName>
    </recommendedName>
</protein>
<accession>D8M038</accession>
<dbReference type="GeneID" id="24918836"/>
<dbReference type="CDD" id="cd12232">
    <property type="entry name" value="RRM3_U2AF65"/>
    <property type="match status" value="1"/>
</dbReference>
<keyword evidence="2 4" id="KW-0694">RNA-binding</keyword>
<gene>
    <name evidence="7" type="ORF">GSBLH_T00001594001</name>
</gene>
<dbReference type="RefSeq" id="XP_012895475.1">
    <property type="nucleotide sequence ID" value="XM_013040021.1"/>
</dbReference>
<dbReference type="CDD" id="cd00590">
    <property type="entry name" value="RRM_SF"/>
    <property type="match status" value="1"/>
</dbReference>